<dbReference type="InterPro" id="IPR016186">
    <property type="entry name" value="C-type_lectin-like/link_sf"/>
</dbReference>
<feature type="domain" description="C-type lectin" evidence="2">
    <location>
        <begin position="36"/>
        <end position="140"/>
    </location>
</feature>
<dbReference type="SMART" id="SM00034">
    <property type="entry name" value="CLECT"/>
    <property type="match status" value="1"/>
</dbReference>
<dbReference type="PANTHER" id="PTHR22803">
    <property type="entry name" value="MANNOSE, PHOSPHOLIPASE, LECTIN RECEPTOR RELATED"/>
    <property type="match status" value="1"/>
</dbReference>
<dbReference type="InterPro" id="IPR016187">
    <property type="entry name" value="CTDL_fold"/>
</dbReference>
<dbReference type="STRING" id="144197.ENSSPAP00000017957"/>
<evidence type="ECO:0000256" key="1">
    <source>
        <dbReference type="ARBA" id="ARBA00022734"/>
    </source>
</evidence>
<dbReference type="PROSITE" id="PS50041">
    <property type="entry name" value="C_TYPE_LECTIN_2"/>
    <property type="match status" value="1"/>
</dbReference>
<dbReference type="CDD" id="cd03590">
    <property type="entry name" value="CLECT_DC-SIGN_like"/>
    <property type="match status" value="1"/>
</dbReference>
<dbReference type="SUPFAM" id="SSF56436">
    <property type="entry name" value="C-type lectin-like"/>
    <property type="match status" value="1"/>
</dbReference>
<name>A0A3B5AWR8_9TELE</name>
<dbReference type="Pfam" id="PF00059">
    <property type="entry name" value="Lectin_C"/>
    <property type="match status" value="1"/>
</dbReference>
<protein>
    <recommendedName>
        <fullName evidence="2">C-type lectin domain-containing protein</fullName>
    </recommendedName>
</protein>
<proteinExistence type="predicted"/>
<dbReference type="GO" id="GO:0030246">
    <property type="term" value="F:carbohydrate binding"/>
    <property type="evidence" value="ECO:0007669"/>
    <property type="project" value="UniProtKB-KW"/>
</dbReference>
<dbReference type="Ensembl" id="ENSSPAT00000018234.1">
    <property type="protein sequence ID" value="ENSSPAP00000017957.1"/>
    <property type="gene ID" value="ENSSPAG00000013524.1"/>
</dbReference>
<accession>A0A3B5AWR8</accession>
<dbReference type="InterPro" id="IPR001304">
    <property type="entry name" value="C-type_lectin-like"/>
</dbReference>
<dbReference type="InterPro" id="IPR050111">
    <property type="entry name" value="C-type_lectin/snaclec_domain"/>
</dbReference>
<dbReference type="InterPro" id="IPR033989">
    <property type="entry name" value="CD209-like_CTLD"/>
</dbReference>
<keyword evidence="1" id="KW-0430">Lectin</keyword>
<reference evidence="3" key="1">
    <citation type="submission" date="2023-09" db="UniProtKB">
        <authorList>
            <consortium name="Ensembl"/>
        </authorList>
    </citation>
    <scope>IDENTIFICATION</scope>
</reference>
<sequence length="148" mass="16762">RDGRRRLHQYMDILISNKHCLISLPEKTCPAGWSMYSCTCYLLSQASGSWDKGRTDCKNRGADLVVINSPEEQTFLTTFTKKSTWIGLTDRKTEGSWVWVDGTPLTLHYWANNQSDNGGGSTRWGEEDCNDLSCTTSLQWICGKTTIR</sequence>
<organism evidence="3">
    <name type="scientific">Stegastes partitus</name>
    <name type="common">bicolor damselfish</name>
    <dbReference type="NCBI Taxonomy" id="144197"/>
    <lineage>
        <taxon>Eukaryota</taxon>
        <taxon>Metazoa</taxon>
        <taxon>Chordata</taxon>
        <taxon>Craniata</taxon>
        <taxon>Vertebrata</taxon>
        <taxon>Euteleostomi</taxon>
        <taxon>Actinopterygii</taxon>
        <taxon>Neopterygii</taxon>
        <taxon>Teleostei</taxon>
        <taxon>Neoteleostei</taxon>
        <taxon>Acanthomorphata</taxon>
        <taxon>Ovalentaria</taxon>
        <taxon>Pomacentridae</taxon>
        <taxon>Stegastes</taxon>
    </lineage>
</organism>
<dbReference type="Gene3D" id="3.10.100.10">
    <property type="entry name" value="Mannose-Binding Protein A, subunit A"/>
    <property type="match status" value="1"/>
</dbReference>
<evidence type="ECO:0000313" key="3">
    <source>
        <dbReference type="Ensembl" id="ENSSPAP00000017957.1"/>
    </source>
</evidence>
<dbReference type="GeneTree" id="ENSGT01030000234575"/>
<evidence type="ECO:0000259" key="2">
    <source>
        <dbReference type="PROSITE" id="PS50041"/>
    </source>
</evidence>
<dbReference type="AlphaFoldDB" id="A0A3B5AWR8"/>